<dbReference type="GO" id="GO:0005829">
    <property type="term" value="C:cytosol"/>
    <property type="evidence" value="ECO:0007669"/>
    <property type="project" value="TreeGrafter"/>
</dbReference>
<proteinExistence type="inferred from homology"/>
<reference evidence="4" key="1">
    <citation type="submission" date="2021-12" db="EMBL/GenBank/DDBJ databases">
        <authorList>
            <person name="Martin H S."/>
        </authorList>
    </citation>
    <scope>NUCLEOTIDE SEQUENCE</scope>
</reference>
<dbReference type="InterPro" id="IPR035994">
    <property type="entry name" value="Nucleoside_phosphorylase_sf"/>
</dbReference>
<dbReference type="Pfam" id="PF01048">
    <property type="entry name" value="PNP_UDP_1"/>
    <property type="match status" value="1"/>
</dbReference>
<dbReference type="Gene3D" id="3.40.50.1580">
    <property type="entry name" value="Nucleoside phosphorylase domain"/>
    <property type="match status" value="1"/>
</dbReference>
<accession>A0A8J9V2W0</accession>
<feature type="binding site" evidence="2">
    <location>
        <position position="240"/>
    </location>
    <ligand>
        <name>substrate</name>
    </ligand>
</feature>
<evidence type="ECO:0000256" key="1">
    <source>
        <dbReference type="ARBA" id="ARBA00010456"/>
    </source>
</evidence>
<organism evidence="4 5">
    <name type="scientific">Brenthis ino</name>
    <name type="common">lesser marbled fritillary</name>
    <dbReference type="NCBI Taxonomy" id="405034"/>
    <lineage>
        <taxon>Eukaryota</taxon>
        <taxon>Metazoa</taxon>
        <taxon>Ecdysozoa</taxon>
        <taxon>Arthropoda</taxon>
        <taxon>Hexapoda</taxon>
        <taxon>Insecta</taxon>
        <taxon>Pterygota</taxon>
        <taxon>Neoptera</taxon>
        <taxon>Endopterygota</taxon>
        <taxon>Lepidoptera</taxon>
        <taxon>Glossata</taxon>
        <taxon>Ditrysia</taxon>
        <taxon>Papilionoidea</taxon>
        <taxon>Nymphalidae</taxon>
        <taxon>Heliconiinae</taxon>
        <taxon>Argynnini</taxon>
        <taxon>Brenthis</taxon>
    </lineage>
</organism>
<evidence type="ECO:0000259" key="3">
    <source>
        <dbReference type="Pfam" id="PF01048"/>
    </source>
</evidence>
<protein>
    <recommendedName>
        <fullName evidence="3">Nucleoside phosphorylase domain-containing protein</fullName>
    </recommendedName>
</protein>
<dbReference type="AlphaFoldDB" id="A0A8J9V2W0"/>
<feature type="binding site" evidence="2">
    <location>
        <position position="115"/>
    </location>
    <ligand>
        <name>phosphate</name>
        <dbReference type="ChEBI" id="CHEBI:43474"/>
    </ligand>
</feature>
<dbReference type="CDD" id="cd17763">
    <property type="entry name" value="UP_hUPP-like"/>
    <property type="match status" value="1"/>
</dbReference>
<dbReference type="PANTHER" id="PTHR43691:SF11">
    <property type="entry name" value="FI09636P-RELATED"/>
    <property type="match status" value="1"/>
</dbReference>
<feature type="non-terminal residue" evidence="4">
    <location>
        <position position="333"/>
    </location>
</feature>
<name>A0A8J9V2W0_9NEOP</name>
<dbReference type="InterPro" id="IPR010059">
    <property type="entry name" value="Uridine_phosphorylase_euk"/>
</dbReference>
<gene>
    <name evidence="4" type="ORF">BINO364_LOCUS1906</name>
</gene>
<evidence type="ECO:0000256" key="2">
    <source>
        <dbReference type="PIRSR" id="PIRSR610059-50"/>
    </source>
</evidence>
<dbReference type="Proteomes" id="UP000838878">
    <property type="component" value="Chromosome 10"/>
</dbReference>
<keyword evidence="5" id="KW-1185">Reference proteome</keyword>
<feature type="binding site" evidence="2">
    <location>
        <begin position="159"/>
        <end position="162"/>
    </location>
    <ligand>
        <name>phosphate</name>
        <dbReference type="ChEBI" id="CHEBI:43474"/>
    </ligand>
</feature>
<dbReference type="GO" id="GO:0009166">
    <property type="term" value="P:nucleotide catabolic process"/>
    <property type="evidence" value="ECO:0007669"/>
    <property type="project" value="InterPro"/>
</dbReference>
<dbReference type="GO" id="GO:0004850">
    <property type="term" value="F:uridine phosphorylase activity"/>
    <property type="evidence" value="ECO:0007669"/>
    <property type="project" value="InterPro"/>
</dbReference>
<dbReference type="OrthoDB" id="204058at2759"/>
<sequence>MVCDCDFILPSREGWEPHYQNCKTNWIKHHNTDSPKHEDGTFRLRNDHLSKLDKDVLYHLGLDTENYDLPAMFGDVKFVCMGGTKYRMKEFAKYIAQELNLTTEPLVNLTKHSHRYAMYKIGPVLSVHHGIGIPSMTVVLQEVIKLLSYAKAKDPIIFRIGTSGGLNIPPGTVVISSWALNGTLEKSYDIPVLGEIRKIPSLFDNRLNQELLHLASDEKEFKTVIGGTMAADDFYRGQARLDGPFCDYTEKDKLSFIQKLMDLGVKNIEMEATAFAAFTREAGLRSADVCVTFVNRLMDDQVTPQKSELLKWQERPMIVVGKYISTYCKRSKQ</sequence>
<evidence type="ECO:0000313" key="5">
    <source>
        <dbReference type="Proteomes" id="UP000838878"/>
    </source>
</evidence>
<feature type="domain" description="Nucleoside phosphorylase" evidence="3">
    <location>
        <begin position="77"/>
        <end position="300"/>
    </location>
</feature>
<dbReference type="EMBL" id="OV170230">
    <property type="protein sequence ID" value="CAH0714898.1"/>
    <property type="molecule type" value="Genomic_DNA"/>
</dbReference>
<dbReference type="InterPro" id="IPR000845">
    <property type="entry name" value="Nucleoside_phosphorylase_d"/>
</dbReference>
<dbReference type="NCBIfam" id="TIGR01719">
    <property type="entry name" value="euk_UDPppase"/>
    <property type="match status" value="1"/>
</dbReference>
<dbReference type="GO" id="GO:0006218">
    <property type="term" value="P:uridine catabolic process"/>
    <property type="evidence" value="ECO:0007669"/>
    <property type="project" value="TreeGrafter"/>
</dbReference>
<dbReference type="SUPFAM" id="SSF53167">
    <property type="entry name" value="Purine and uridine phosphorylases"/>
    <property type="match status" value="1"/>
</dbReference>
<comment type="similarity">
    <text evidence="1">Belongs to the PNP/UDP phosphorylase family.</text>
</comment>
<feature type="binding site" evidence="2">
    <location>
        <position position="238"/>
    </location>
    <ligand>
        <name>substrate</name>
    </ligand>
</feature>
<dbReference type="PANTHER" id="PTHR43691">
    <property type="entry name" value="URIDINE PHOSPHORYLASE"/>
    <property type="match status" value="1"/>
</dbReference>
<evidence type="ECO:0000313" key="4">
    <source>
        <dbReference type="EMBL" id="CAH0714898.1"/>
    </source>
</evidence>